<evidence type="ECO:0000256" key="1">
    <source>
        <dbReference type="ARBA" id="ARBA00001933"/>
    </source>
</evidence>
<dbReference type="CDD" id="cd00609">
    <property type="entry name" value="AAT_like"/>
    <property type="match status" value="1"/>
</dbReference>
<dbReference type="InterPro" id="IPR027619">
    <property type="entry name" value="C-S_lyase_PatB-like"/>
</dbReference>
<dbReference type="InterPro" id="IPR004839">
    <property type="entry name" value="Aminotransferase_I/II_large"/>
</dbReference>
<evidence type="ECO:0000256" key="5">
    <source>
        <dbReference type="ARBA" id="ARBA00037974"/>
    </source>
</evidence>
<protein>
    <recommendedName>
        <fullName evidence="2">cysteine-S-conjugate beta-lyase</fullName>
        <ecNumber evidence="2">4.4.1.13</ecNumber>
    </recommendedName>
</protein>
<sequence>MEDGAVFKQNINRRHTASEKWDQADKLFGGNDLLPLWVADMDFAVPKAVTQALTERVRHGVYGYTFRTETYLNAVRKWMSERHDWTVDTKWICHSPGVVTALNLIIDALTKPGDKLLIQPPVYPPFSKTAKNQQRDLVLNPLVYQNGRYHIDFDDLKNKLSDPAVKLMLLCSPHNPVGRVWEKQELLRIATLARENHVLVVADEIHSDLVLPGHRHLPFASIAPDDYWIVCMAPSKTFNLAGLQMSTIFIANPELREKYQKQLQRFSLAEPNTLGLTAAEAAFLHGSEWLDQCLVTIQRNAEYVSNYLKSECPSLVMTPLEGTYLAWIDCRRLGLSDSGLKRMLVEDAHLALNPGVTFGSEGSGFVRMNLACPLSTIRQAMNQLHKAVDQLHQRKAIRK</sequence>
<dbReference type="Gene3D" id="3.40.640.10">
    <property type="entry name" value="Type I PLP-dependent aspartate aminotransferase-like (Major domain)"/>
    <property type="match status" value="1"/>
</dbReference>
<dbReference type="PANTHER" id="PTHR43525">
    <property type="entry name" value="PROTEIN MALY"/>
    <property type="match status" value="1"/>
</dbReference>
<comment type="cofactor">
    <cofactor evidence="1">
        <name>pyridoxal 5'-phosphate</name>
        <dbReference type="ChEBI" id="CHEBI:597326"/>
    </cofactor>
</comment>
<evidence type="ECO:0000256" key="3">
    <source>
        <dbReference type="ARBA" id="ARBA00022898"/>
    </source>
</evidence>
<keyword evidence="4 7" id="KW-0456">Lyase</keyword>
<dbReference type="Proteomes" id="UP000823201">
    <property type="component" value="Unassembled WGS sequence"/>
</dbReference>
<dbReference type="SUPFAM" id="SSF53383">
    <property type="entry name" value="PLP-dependent transferases"/>
    <property type="match status" value="1"/>
</dbReference>
<dbReference type="RefSeq" id="WP_205006237.1">
    <property type="nucleotide sequence ID" value="NZ_CBCRXA010000009.1"/>
</dbReference>
<dbReference type="EMBL" id="JAFBEV010000009">
    <property type="protein sequence ID" value="MBM7657907.1"/>
    <property type="molecule type" value="Genomic_DNA"/>
</dbReference>
<evidence type="ECO:0000256" key="2">
    <source>
        <dbReference type="ARBA" id="ARBA00012224"/>
    </source>
</evidence>
<comment type="caution">
    <text evidence="7">The sequence shown here is derived from an EMBL/GenBank/DDBJ whole genome shotgun (WGS) entry which is preliminary data.</text>
</comment>
<dbReference type="NCBIfam" id="TIGR04350">
    <property type="entry name" value="C_S_lyase_PatB"/>
    <property type="match status" value="1"/>
</dbReference>
<dbReference type="EC" id="4.4.1.13" evidence="2"/>
<feature type="domain" description="Aminotransferase class I/classII large" evidence="6">
    <location>
        <begin position="34"/>
        <end position="383"/>
    </location>
</feature>
<dbReference type="InterPro" id="IPR015422">
    <property type="entry name" value="PyrdxlP-dep_Trfase_small"/>
</dbReference>
<accession>A0ABS2Q805</accession>
<organism evidence="7 8">
    <name type="scientific">Sporolactobacillus spathodeae</name>
    <dbReference type="NCBI Taxonomy" id="1465502"/>
    <lineage>
        <taxon>Bacteria</taxon>
        <taxon>Bacillati</taxon>
        <taxon>Bacillota</taxon>
        <taxon>Bacilli</taxon>
        <taxon>Bacillales</taxon>
        <taxon>Sporolactobacillaceae</taxon>
        <taxon>Sporolactobacillus</taxon>
    </lineage>
</organism>
<comment type="similarity">
    <text evidence="5">Belongs to the class-II pyridoxal-phosphate-dependent aminotransferase family. MalY/PatB cystathionine beta-lyase subfamily.</text>
</comment>
<evidence type="ECO:0000313" key="7">
    <source>
        <dbReference type="EMBL" id="MBM7657907.1"/>
    </source>
</evidence>
<name>A0ABS2Q805_9BACL</name>
<keyword evidence="8" id="KW-1185">Reference proteome</keyword>
<dbReference type="Pfam" id="PF00155">
    <property type="entry name" value="Aminotran_1_2"/>
    <property type="match status" value="1"/>
</dbReference>
<gene>
    <name evidence="7" type="ORF">JOC27_001357</name>
</gene>
<dbReference type="InterPro" id="IPR015424">
    <property type="entry name" value="PyrdxlP-dep_Trfase"/>
</dbReference>
<reference evidence="7 8" key="1">
    <citation type="submission" date="2021-01" db="EMBL/GenBank/DDBJ databases">
        <title>Genomic Encyclopedia of Type Strains, Phase IV (KMG-IV): sequencing the most valuable type-strain genomes for metagenomic binning, comparative biology and taxonomic classification.</title>
        <authorList>
            <person name="Goeker M."/>
        </authorList>
    </citation>
    <scope>NUCLEOTIDE SEQUENCE [LARGE SCALE GENOMIC DNA]</scope>
    <source>
        <strain evidence="7 8">DSM 100968</strain>
    </source>
</reference>
<dbReference type="InterPro" id="IPR051798">
    <property type="entry name" value="Class-II_PLP-Dep_Aminotrans"/>
</dbReference>
<evidence type="ECO:0000313" key="8">
    <source>
        <dbReference type="Proteomes" id="UP000823201"/>
    </source>
</evidence>
<evidence type="ECO:0000259" key="6">
    <source>
        <dbReference type="Pfam" id="PF00155"/>
    </source>
</evidence>
<dbReference type="InterPro" id="IPR015421">
    <property type="entry name" value="PyrdxlP-dep_Trfase_major"/>
</dbReference>
<dbReference type="Gene3D" id="3.90.1150.10">
    <property type="entry name" value="Aspartate Aminotransferase, domain 1"/>
    <property type="match status" value="1"/>
</dbReference>
<evidence type="ECO:0000256" key="4">
    <source>
        <dbReference type="ARBA" id="ARBA00023239"/>
    </source>
</evidence>
<proteinExistence type="inferred from homology"/>
<dbReference type="GO" id="GO:0016829">
    <property type="term" value="F:lyase activity"/>
    <property type="evidence" value="ECO:0007669"/>
    <property type="project" value="UniProtKB-KW"/>
</dbReference>
<dbReference type="PANTHER" id="PTHR43525:SF1">
    <property type="entry name" value="PROTEIN MALY"/>
    <property type="match status" value="1"/>
</dbReference>
<keyword evidence="3" id="KW-0663">Pyridoxal phosphate</keyword>